<dbReference type="OrthoDB" id="9810005at2"/>
<dbReference type="InterPro" id="IPR032466">
    <property type="entry name" value="Metal_Hydrolase"/>
</dbReference>
<dbReference type="SUPFAM" id="SSF51556">
    <property type="entry name" value="Metallo-dependent hydrolases"/>
    <property type="match status" value="1"/>
</dbReference>
<keyword evidence="3" id="KW-0378">Hydrolase</keyword>
<keyword evidence="6" id="KW-1185">Reference proteome</keyword>
<comment type="caution">
    <text evidence="5">The sequence shown here is derived from an EMBL/GenBank/DDBJ whole genome shotgun (WGS) entry which is preliminary data.</text>
</comment>
<dbReference type="PANTHER" id="PTHR46124:SF2">
    <property type="entry name" value="D-AMINOACYL-TRNA DEACYLASE"/>
    <property type="match status" value="1"/>
</dbReference>
<dbReference type="Gene3D" id="3.20.20.140">
    <property type="entry name" value="Metal-dependent hydrolases"/>
    <property type="match status" value="1"/>
</dbReference>
<dbReference type="InParanoid" id="A0A317ZFX5"/>
<feature type="binding site" evidence="4">
    <location>
        <position position="138"/>
    </location>
    <ligand>
        <name>a divalent metal cation</name>
        <dbReference type="ChEBI" id="CHEBI:60240"/>
        <label>2</label>
    </ligand>
</feature>
<gene>
    <name evidence="5" type="ORF">DDZ13_10875</name>
</gene>
<dbReference type="InterPro" id="IPR001130">
    <property type="entry name" value="TatD-like"/>
</dbReference>
<protein>
    <submittedName>
        <fullName evidence="5">TatD family deoxyribonuclease</fullName>
    </submittedName>
</protein>
<dbReference type="EMBL" id="QHJQ01000007">
    <property type="protein sequence ID" value="PXA03782.1"/>
    <property type="molecule type" value="Genomic_DNA"/>
</dbReference>
<evidence type="ECO:0000256" key="3">
    <source>
        <dbReference type="ARBA" id="ARBA00022801"/>
    </source>
</evidence>
<dbReference type="NCBIfam" id="TIGR00010">
    <property type="entry name" value="YchF/TatD family DNA exonuclease"/>
    <property type="match status" value="1"/>
</dbReference>
<proteinExistence type="inferred from homology"/>
<sequence>MEWIDSHCHLLGFQKKNELDDALTRAKEAGVQRFITVGTSQEDWVPYREIHAAHPGVIDYTVGLHPCHVEEGWEEAVGQISSFFMPPQAPVALGEIGLDYFHLPKDPVQAGEVILEQEAAFRQQLLLATELDCPVIIHSRNCFEESVRLIDESGVEWERIVFHCFSYGPEEVRQINARGGRASFTGIATYKSAQDVREAVRAQGVDRFMLETDCPYLTPEPHRGKPNEPAYLPHIGERCAEALAIDTQELAARATANTKSFFGLE</sequence>
<dbReference type="Proteomes" id="UP000247099">
    <property type="component" value="Unassembled WGS sequence"/>
</dbReference>
<dbReference type="GO" id="GO:0016788">
    <property type="term" value="F:hydrolase activity, acting on ester bonds"/>
    <property type="evidence" value="ECO:0007669"/>
    <property type="project" value="InterPro"/>
</dbReference>
<dbReference type="Pfam" id="PF01026">
    <property type="entry name" value="TatD_DNase"/>
    <property type="match status" value="1"/>
</dbReference>
<dbReference type="GO" id="GO:0046872">
    <property type="term" value="F:metal ion binding"/>
    <property type="evidence" value="ECO:0007669"/>
    <property type="project" value="UniProtKB-KW"/>
</dbReference>
<reference evidence="5 6" key="1">
    <citation type="submission" date="2018-05" db="EMBL/GenBank/DDBJ databases">
        <title>Coraliomargarita sinensis sp. nov., isolated from a marine solar saltern.</title>
        <authorList>
            <person name="Zhou L.Y."/>
        </authorList>
    </citation>
    <scope>NUCLEOTIDE SEQUENCE [LARGE SCALE GENOMIC DNA]</scope>
    <source>
        <strain evidence="5 6">WN38</strain>
    </source>
</reference>
<dbReference type="GO" id="GO:0004536">
    <property type="term" value="F:DNA nuclease activity"/>
    <property type="evidence" value="ECO:0007669"/>
    <property type="project" value="InterPro"/>
</dbReference>
<dbReference type="InterPro" id="IPR015991">
    <property type="entry name" value="TatD/YcfH-like"/>
</dbReference>
<accession>A0A317ZFX5</accession>
<evidence type="ECO:0000256" key="1">
    <source>
        <dbReference type="ARBA" id="ARBA00009275"/>
    </source>
</evidence>
<comment type="similarity">
    <text evidence="1">Belongs to the metallo-dependent hydrolases superfamily. TatD-type hydrolase family.</text>
</comment>
<keyword evidence="2 4" id="KW-0479">Metal-binding</keyword>
<dbReference type="RefSeq" id="WP_110131478.1">
    <property type="nucleotide sequence ID" value="NZ_QHJQ01000007.1"/>
</dbReference>
<dbReference type="AlphaFoldDB" id="A0A317ZFX5"/>
<evidence type="ECO:0000313" key="5">
    <source>
        <dbReference type="EMBL" id="PXA03782.1"/>
    </source>
</evidence>
<organism evidence="5 6">
    <name type="scientific">Coraliomargarita sinensis</name>
    <dbReference type="NCBI Taxonomy" id="2174842"/>
    <lineage>
        <taxon>Bacteria</taxon>
        <taxon>Pseudomonadati</taxon>
        <taxon>Verrucomicrobiota</taxon>
        <taxon>Opitutia</taxon>
        <taxon>Puniceicoccales</taxon>
        <taxon>Coraliomargaritaceae</taxon>
        <taxon>Coraliomargarita</taxon>
    </lineage>
</organism>
<dbReference type="FunFam" id="3.20.20.140:FF:000005">
    <property type="entry name" value="TatD family hydrolase"/>
    <property type="match status" value="1"/>
</dbReference>
<feature type="binding site" evidence="4">
    <location>
        <position position="95"/>
    </location>
    <ligand>
        <name>a divalent metal cation</name>
        <dbReference type="ChEBI" id="CHEBI:60240"/>
        <label>1</label>
    </ligand>
</feature>
<feature type="binding site" evidence="4">
    <location>
        <position position="9"/>
    </location>
    <ligand>
        <name>a divalent metal cation</name>
        <dbReference type="ChEBI" id="CHEBI:60240"/>
        <label>1</label>
    </ligand>
</feature>
<dbReference type="FunCoup" id="A0A317ZFX5">
    <property type="interactions" value="421"/>
</dbReference>
<dbReference type="PIRSF" id="PIRSF005902">
    <property type="entry name" value="DNase_TatD"/>
    <property type="match status" value="1"/>
</dbReference>
<dbReference type="CDD" id="cd01310">
    <property type="entry name" value="TatD_DNAse"/>
    <property type="match status" value="1"/>
</dbReference>
<feature type="binding site" evidence="4">
    <location>
        <position position="7"/>
    </location>
    <ligand>
        <name>a divalent metal cation</name>
        <dbReference type="ChEBI" id="CHEBI:60240"/>
        <label>1</label>
    </ligand>
</feature>
<evidence type="ECO:0000256" key="4">
    <source>
        <dbReference type="PIRSR" id="PIRSR005902-1"/>
    </source>
</evidence>
<evidence type="ECO:0000256" key="2">
    <source>
        <dbReference type="ARBA" id="ARBA00022723"/>
    </source>
</evidence>
<name>A0A317ZFX5_9BACT</name>
<feature type="binding site" evidence="4">
    <location>
        <position position="213"/>
    </location>
    <ligand>
        <name>a divalent metal cation</name>
        <dbReference type="ChEBI" id="CHEBI:60240"/>
        <label>1</label>
    </ligand>
</feature>
<feature type="binding site" evidence="4">
    <location>
        <position position="163"/>
    </location>
    <ligand>
        <name>a divalent metal cation</name>
        <dbReference type="ChEBI" id="CHEBI:60240"/>
        <label>2</label>
    </ligand>
</feature>
<evidence type="ECO:0000313" key="6">
    <source>
        <dbReference type="Proteomes" id="UP000247099"/>
    </source>
</evidence>
<dbReference type="PANTHER" id="PTHR46124">
    <property type="entry name" value="D-AMINOACYL-TRNA DEACYLASE"/>
    <property type="match status" value="1"/>
</dbReference>